<dbReference type="EMBL" id="BGZK01000125">
    <property type="protein sequence ID" value="GBP21142.1"/>
    <property type="molecule type" value="Genomic_DNA"/>
</dbReference>
<feature type="region of interest" description="Disordered" evidence="1">
    <location>
        <begin position="347"/>
        <end position="387"/>
    </location>
</feature>
<proteinExistence type="predicted"/>
<dbReference type="Proteomes" id="UP000299102">
    <property type="component" value="Unassembled WGS sequence"/>
</dbReference>
<evidence type="ECO:0000256" key="1">
    <source>
        <dbReference type="SAM" id="MobiDB-lite"/>
    </source>
</evidence>
<gene>
    <name evidence="2" type="ORF">EVAR_11173_1</name>
</gene>
<keyword evidence="3" id="KW-1185">Reference proteome</keyword>
<feature type="compositionally biased region" description="Basic residues" evidence="1">
    <location>
        <begin position="20"/>
        <end position="31"/>
    </location>
</feature>
<feature type="compositionally biased region" description="Low complexity" evidence="1">
    <location>
        <begin position="374"/>
        <end position="387"/>
    </location>
</feature>
<evidence type="ECO:0000313" key="2">
    <source>
        <dbReference type="EMBL" id="GBP21142.1"/>
    </source>
</evidence>
<name>A0A4C1U491_EUMVA</name>
<protein>
    <submittedName>
        <fullName evidence="2">Uncharacterized protein</fullName>
    </submittedName>
</protein>
<organism evidence="2 3">
    <name type="scientific">Eumeta variegata</name>
    <name type="common">Bagworm moth</name>
    <name type="synonym">Eumeta japonica</name>
    <dbReference type="NCBI Taxonomy" id="151549"/>
    <lineage>
        <taxon>Eukaryota</taxon>
        <taxon>Metazoa</taxon>
        <taxon>Ecdysozoa</taxon>
        <taxon>Arthropoda</taxon>
        <taxon>Hexapoda</taxon>
        <taxon>Insecta</taxon>
        <taxon>Pterygota</taxon>
        <taxon>Neoptera</taxon>
        <taxon>Endopterygota</taxon>
        <taxon>Lepidoptera</taxon>
        <taxon>Glossata</taxon>
        <taxon>Ditrysia</taxon>
        <taxon>Tineoidea</taxon>
        <taxon>Psychidae</taxon>
        <taxon>Oiketicinae</taxon>
        <taxon>Eumeta</taxon>
    </lineage>
</organism>
<accession>A0A4C1U491</accession>
<reference evidence="2 3" key="1">
    <citation type="journal article" date="2019" name="Commun. Biol.">
        <title>The bagworm genome reveals a unique fibroin gene that provides high tensile strength.</title>
        <authorList>
            <person name="Kono N."/>
            <person name="Nakamura H."/>
            <person name="Ohtoshi R."/>
            <person name="Tomita M."/>
            <person name="Numata K."/>
            <person name="Arakawa K."/>
        </authorList>
    </citation>
    <scope>NUCLEOTIDE SEQUENCE [LARGE SCALE GENOMIC DNA]</scope>
</reference>
<feature type="region of interest" description="Disordered" evidence="1">
    <location>
        <begin position="20"/>
        <end position="39"/>
    </location>
</feature>
<evidence type="ECO:0000313" key="3">
    <source>
        <dbReference type="Proteomes" id="UP000299102"/>
    </source>
</evidence>
<sequence length="387" mass="43107">MNNKNKIKLAAAVEPFRGRRAARTAPARRTRAALSQNEEDRALTDRRRFVRALTERRKKHWVMCMYSSHDSRVLPTLTVRAENTLMCMSGEAEKYQYIVLKKRYFNQLILKYSTDSVTLNRYLFFFSSSSLLSLNLQPVAITEKDKSRYTDARVNIVPPYNFPVQGLVCIRSDGSVEPAGIHTTFSQNLLPMQNQDRQILLTLRLLTPRSIGARGAERPADIATVKKTFGVIYQRRSAATCADSDKGPRPRPPTAQGGGPEEELNSRVTRRTRPAKSRPALPRWFMSTFYVADDGRPPTPPARLDRCANIVAGHDFTTGRAAHADRTARGDVAASGRTLRVRVHDNRRADISAAEGRRPHPGDAGAAECRVDPGGRAPTGRGRAGTQ</sequence>
<dbReference type="AlphaFoldDB" id="A0A4C1U491"/>
<comment type="caution">
    <text evidence="2">The sequence shown here is derived from an EMBL/GenBank/DDBJ whole genome shotgun (WGS) entry which is preliminary data.</text>
</comment>
<feature type="region of interest" description="Disordered" evidence="1">
    <location>
        <begin position="239"/>
        <end position="279"/>
    </location>
</feature>
<feature type="compositionally biased region" description="Basic and acidic residues" evidence="1">
    <location>
        <begin position="347"/>
        <end position="361"/>
    </location>
</feature>